<feature type="domain" description="Methyltransferase" evidence="1">
    <location>
        <begin position="69"/>
        <end position="201"/>
    </location>
</feature>
<accession>A0ABY8PSJ6</accession>
<dbReference type="GO" id="GO:0032259">
    <property type="term" value="P:methylation"/>
    <property type="evidence" value="ECO:0007669"/>
    <property type="project" value="UniProtKB-KW"/>
</dbReference>
<keyword evidence="2" id="KW-0489">Methyltransferase</keyword>
<dbReference type="InterPro" id="IPR029063">
    <property type="entry name" value="SAM-dependent_MTases_sf"/>
</dbReference>
<dbReference type="InterPro" id="IPR025714">
    <property type="entry name" value="Methyltranfer_dom"/>
</dbReference>
<proteinExistence type="predicted"/>
<evidence type="ECO:0000313" key="2">
    <source>
        <dbReference type="EMBL" id="WGS65593.1"/>
    </source>
</evidence>
<dbReference type="InterPro" id="IPR050508">
    <property type="entry name" value="Methyltransf_Superfamily"/>
</dbReference>
<organism evidence="2 3">
    <name type="scientific">Marinitoga aeolica</name>
    <dbReference type="NCBI Taxonomy" id="2809031"/>
    <lineage>
        <taxon>Bacteria</taxon>
        <taxon>Thermotogati</taxon>
        <taxon>Thermotogota</taxon>
        <taxon>Thermotogae</taxon>
        <taxon>Petrotogales</taxon>
        <taxon>Petrotogaceae</taxon>
        <taxon>Marinitoga</taxon>
    </lineage>
</organism>
<evidence type="ECO:0000313" key="3">
    <source>
        <dbReference type="Proteomes" id="UP001232493"/>
    </source>
</evidence>
<dbReference type="GO" id="GO:0008168">
    <property type="term" value="F:methyltransferase activity"/>
    <property type="evidence" value="ECO:0007669"/>
    <property type="project" value="UniProtKB-KW"/>
</dbReference>
<protein>
    <submittedName>
        <fullName evidence="2">Class I SAM-dependent methyltransferase</fullName>
    </submittedName>
</protein>
<dbReference type="EMBL" id="CP069362">
    <property type="protein sequence ID" value="WGS65593.1"/>
    <property type="molecule type" value="Genomic_DNA"/>
</dbReference>
<dbReference type="CDD" id="cd02440">
    <property type="entry name" value="AdoMet_MTases"/>
    <property type="match status" value="1"/>
</dbReference>
<keyword evidence="3" id="KW-1185">Reference proteome</keyword>
<dbReference type="Pfam" id="PF13847">
    <property type="entry name" value="Methyltransf_31"/>
    <property type="match status" value="1"/>
</dbReference>
<keyword evidence="2" id="KW-0808">Transferase</keyword>
<dbReference type="Proteomes" id="UP001232493">
    <property type="component" value="Chromosome"/>
</dbReference>
<dbReference type="PANTHER" id="PTHR42912">
    <property type="entry name" value="METHYLTRANSFERASE"/>
    <property type="match status" value="1"/>
</dbReference>
<dbReference type="RefSeq" id="WP_281000172.1">
    <property type="nucleotide sequence ID" value="NZ_CP069362.1"/>
</dbReference>
<evidence type="ECO:0000259" key="1">
    <source>
        <dbReference type="Pfam" id="PF13847"/>
    </source>
</evidence>
<sequence length="243" mass="28365">MIPTLSDVERLIEKLGYKELAKKELLEQIKHFEEEAPMRDDIVRSYLEDKCINIIVEEIVSETEKLGRKKVIFLDVAAGSGFFTEKIMKKLNERDIETFPYALDLTPSMLKRLKKRNIKAVWGIAERIEESIKVSNDYYNTHNSIKFDVIISTLAFHHFLEPEKALKSMKKVLKENGKVIIIDILKHEHVEILENLKDTRPGYSLKEIKNIGNKIFRKVNVEPLEAYCMVNNKKINLYKAIFI</sequence>
<name>A0ABY8PSJ6_9BACT</name>
<reference evidence="2 3" key="1">
    <citation type="submission" date="2021-02" db="EMBL/GenBank/DDBJ databases">
        <title>Characterization of Marinitoga sp. nov. str. BP5-C20A.</title>
        <authorList>
            <person name="Erauso G."/>
            <person name="Postec A."/>
        </authorList>
    </citation>
    <scope>NUCLEOTIDE SEQUENCE [LARGE SCALE GENOMIC DNA]</scope>
    <source>
        <strain evidence="2 3">BP5-C20A</strain>
    </source>
</reference>
<dbReference type="PANTHER" id="PTHR42912:SF93">
    <property type="entry name" value="N6-ADENOSINE-METHYLTRANSFERASE TMT1A"/>
    <property type="match status" value="1"/>
</dbReference>
<gene>
    <name evidence="2" type="ORF">JRV97_03300</name>
</gene>
<dbReference type="SUPFAM" id="SSF53335">
    <property type="entry name" value="S-adenosyl-L-methionine-dependent methyltransferases"/>
    <property type="match status" value="1"/>
</dbReference>
<dbReference type="Gene3D" id="3.40.50.150">
    <property type="entry name" value="Vaccinia Virus protein VP39"/>
    <property type="match status" value="1"/>
</dbReference>